<protein>
    <submittedName>
        <fullName evidence="3">Uncharacterized protein</fullName>
    </submittedName>
</protein>
<evidence type="ECO:0000313" key="3">
    <source>
        <dbReference type="EMBL" id="KAK6360068.1"/>
    </source>
</evidence>
<feature type="signal peptide" evidence="2">
    <location>
        <begin position="1"/>
        <end position="16"/>
    </location>
</feature>
<dbReference type="AlphaFoldDB" id="A0AAV9VE56"/>
<keyword evidence="2" id="KW-0732">Signal</keyword>
<feature type="chain" id="PRO_5043317447" evidence="2">
    <location>
        <begin position="17"/>
        <end position="378"/>
    </location>
</feature>
<proteinExistence type="predicted"/>
<reference evidence="3 4" key="1">
    <citation type="submission" date="2019-10" db="EMBL/GenBank/DDBJ databases">
        <authorList>
            <person name="Palmer J.M."/>
        </authorList>
    </citation>
    <scope>NUCLEOTIDE SEQUENCE [LARGE SCALE GENOMIC DNA]</scope>
    <source>
        <strain evidence="3 4">TWF730</strain>
    </source>
</reference>
<dbReference type="Proteomes" id="UP001373714">
    <property type="component" value="Unassembled WGS sequence"/>
</dbReference>
<gene>
    <name evidence="3" type="ORF">TWF730_006222</name>
</gene>
<sequence>MLSNIFLLSLVASINAIPVPKAQTPDYNTLDTCPKNGSIVCGPDGNTFYLCNFGKAVPMGAVAAGTSCQNGKIVTIGASNAPTAEPEPEQTIPTYVPEPTSAELVITTPEAKPTKAPMPDPQPTKDEITSTITTTEEVTSKSTSVILVTVTGDAPDTPTETPAPQPTSEPSTGGIEITEDIILKVGPAAKSCPRNNANGALAPEECATAAHAAPFITEAFKQYGINTIGEAASILSLMMFETGDFQFNTNHFARPGGNPGQGTRNQMSPNFIVQYAQTFESTDSIKPGITPENIGEQTDEVKNKVLALVLGDDRTWASGAWFYKTHPPCAAVMPALQKTPVSLAAWTQYIQGCIDTPVADRARNFKLAVEALGGTLVD</sequence>
<accession>A0AAV9VE56</accession>
<organism evidence="3 4">
    <name type="scientific">Orbilia blumenaviensis</name>
    <dbReference type="NCBI Taxonomy" id="1796055"/>
    <lineage>
        <taxon>Eukaryota</taxon>
        <taxon>Fungi</taxon>
        <taxon>Dikarya</taxon>
        <taxon>Ascomycota</taxon>
        <taxon>Pezizomycotina</taxon>
        <taxon>Orbiliomycetes</taxon>
        <taxon>Orbiliales</taxon>
        <taxon>Orbiliaceae</taxon>
        <taxon>Orbilia</taxon>
    </lineage>
</organism>
<comment type="caution">
    <text evidence="3">The sequence shown here is derived from an EMBL/GenBank/DDBJ whole genome shotgun (WGS) entry which is preliminary data.</text>
</comment>
<keyword evidence="4" id="KW-1185">Reference proteome</keyword>
<name>A0AAV9VE56_9PEZI</name>
<evidence type="ECO:0000256" key="2">
    <source>
        <dbReference type="SAM" id="SignalP"/>
    </source>
</evidence>
<dbReference type="EMBL" id="JAVHNS010000003">
    <property type="protein sequence ID" value="KAK6360068.1"/>
    <property type="molecule type" value="Genomic_DNA"/>
</dbReference>
<evidence type="ECO:0000313" key="4">
    <source>
        <dbReference type="Proteomes" id="UP001373714"/>
    </source>
</evidence>
<evidence type="ECO:0000256" key="1">
    <source>
        <dbReference type="SAM" id="MobiDB-lite"/>
    </source>
</evidence>
<feature type="region of interest" description="Disordered" evidence="1">
    <location>
        <begin position="152"/>
        <end position="174"/>
    </location>
</feature>